<dbReference type="InterPro" id="IPR029058">
    <property type="entry name" value="AB_hydrolase_fold"/>
</dbReference>
<evidence type="ECO:0000313" key="12">
    <source>
        <dbReference type="RefSeq" id="XP_019614559.1"/>
    </source>
</evidence>
<evidence type="ECO:0000256" key="6">
    <source>
        <dbReference type="ARBA" id="ARBA00046308"/>
    </source>
</evidence>
<comment type="catalytic activity">
    <reaction evidence="7">
        <text>1-dodecanoylglycerol + H2O = dodecanoate + glycerol + H(+)</text>
        <dbReference type="Rhea" id="RHEA:44316"/>
        <dbReference type="ChEBI" id="CHEBI:15377"/>
        <dbReference type="ChEBI" id="CHEBI:15378"/>
        <dbReference type="ChEBI" id="CHEBI:17754"/>
        <dbReference type="ChEBI" id="CHEBI:18262"/>
        <dbReference type="ChEBI" id="CHEBI:75539"/>
    </reaction>
</comment>
<dbReference type="PANTHER" id="PTHR43798:SF5">
    <property type="entry name" value="MONOACYLGLYCEROL LIPASE ABHD6"/>
    <property type="match status" value="1"/>
</dbReference>
<comment type="similarity">
    <text evidence="2">Belongs to the AB hydrolase superfamily.</text>
</comment>
<evidence type="ECO:0000259" key="10">
    <source>
        <dbReference type="Pfam" id="PF00561"/>
    </source>
</evidence>
<keyword evidence="11" id="KW-1185">Reference proteome</keyword>
<dbReference type="PANTHER" id="PTHR43798">
    <property type="entry name" value="MONOACYLGLYCEROL LIPASE"/>
    <property type="match status" value="1"/>
</dbReference>
<feature type="domain" description="AB hydrolase-1" evidence="10">
    <location>
        <begin position="72"/>
        <end position="173"/>
    </location>
</feature>
<evidence type="ECO:0000256" key="8">
    <source>
        <dbReference type="ARBA" id="ARBA00049568"/>
    </source>
</evidence>
<dbReference type="GeneID" id="109462444"/>
<gene>
    <name evidence="12" type="primary">LOC109462444</name>
</gene>
<dbReference type="GO" id="GO:0046464">
    <property type="term" value="P:acylglycerol catabolic process"/>
    <property type="evidence" value="ECO:0007669"/>
    <property type="project" value="TreeGrafter"/>
</dbReference>
<evidence type="ECO:0000256" key="1">
    <source>
        <dbReference type="ARBA" id="ARBA00001613"/>
    </source>
</evidence>
<accession>A0A6P4XVB6</accession>
<dbReference type="Pfam" id="PF00561">
    <property type="entry name" value="Abhydrolase_1"/>
    <property type="match status" value="1"/>
</dbReference>
<evidence type="ECO:0000256" key="7">
    <source>
        <dbReference type="ARBA" id="ARBA00047662"/>
    </source>
</evidence>
<evidence type="ECO:0000256" key="4">
    <source>
        <dbReference type="ARBA" id="ARBA00037797"/>
    </source>
</evidence>
<evidence type="ECO:0000256" key="2">
    <source>
        <dbReference type="ARBA" id="ARBA00008645"/>
    </source>
</evidence>
<dbReference type="InterPro" id="IPR000073">
    <property type="entry name" value="AB_hydrolase_1"/>
</dbReference>
<dbReference type="Gene3D" id="3.40.50.1820">
    <property type="entry name" value="alpha/beta hydrolase"/>
    <property type="match status" value="1"/>
</dbReference>
<evidence type="ECO:0000313" key="11">
    <source>
        <dbReference type="Proteomes" id="UP000515135"/>
    </source>
</evidence>
<reference evidence="12" key="1">
    <citation type="submission" date="2025-08" db="UniProtKB">
        <authorList>
            <consortium name="RefSeq"/>
        </authorList>
    </citation>
    <scope>IDENTIFICATION</scope>
    <source>
        <tissue evidence="12">Gonad</tissue>
    </source>
</reference>
<comment type="catalytic activity">
    <reaction evidence="1">
        <text>Hydrolyzes glycerol monoesters of long-chain fatty acids.</text>
        <dbReference type="EC" id="3.1.1.23"/>
    </reaction>
</comment>
<dbReference type="PRINTS" id="PR00111">
    <property type="entry name" value="ABHYDROLASE"/>
</dbReference>
<keyword evidence="9" id="KW-0812">Transmembrane</keyword>
<dbReference type="GO" id="GO:0031966">
    <property type="term" value="C:mitochondrial membrane"/>
    <property type="evidence" value="ECO:0007669"/>
    <property type="project" value="UniProtKB-SubCell"/>
</dbReference>
<comment type="function">
    <text evidence="8">Lipase that preferentially hydrolysis medium-chain saturated monoacylglycerols including 2-arachidonoylglycerol. Through 2-arachidonoylglycerol degradation may regulate endocannabinoid signaling pathways. Also has a lysophosphatidyl lipase activity with a preference for lysophosphatidylglycerol among other lysophospholipids. Also able to degrade bis(monoacylglycero)phosphate (BMP) and constitutes the major enzyme for BMP catabolism. BMP, also known as lysobisphosphatidic acid, is enriched in late endosomes and lysosomes and plays a key role in the formation of intraluminal vesicles and in lipid sorting.</text>
</comment>
<proteinExistence type="inferred from homology"/>
<evidence type="ECO:0000256" key="9">
    <source>
        <dbReference type="SAM" id="Phobius"/>
    </source>
</evidence>
<dbReference type="GO" id="GO:0047372">
    <property type="term" value="F:monoacylglycerol lipase activity"/>
    <property type="evidence" value="ECO:0007669"/>
    <property type="project" value="UniProtKB-EC"/>
</dbReference>
<dbReference type="EC" id="3.1.1.23" evidence="3"/>
<feature type="non-terminal residue" evidence="12">
    <location>
        <position position="174"/>
    </location>
</feature>
<evidence type="ECO:0000256" key="5">
    <source>
        <dbReference type="ARBA" id="ARBA00037874"/>
    </source>
</evidence>
<feature type="transmembrane region" description="Helical" evidence="9">
    <location>
        <begin position="6"/>
        <end position="28"/>
    </location>
</feature>
<organism evidence="11 12">
    <name type="scientific">Branchiostoma belcheri</name>
    <name type="common">Amphioxus</name>
    <dbReference type="NCBI Taxonomy" id="7741"/>
    <lineage>
        <taxon>Eukaryota</taxon>
        <taxon>Metazoa</taxon>
        <taxon>Chordata</taxon>
        <taxon>Cephalochordata</taxon>
        <taxon>Leptocardii</taxon>
        <taxon>Amphioxiformes</taxon>
        <taxon>Branchiostomatidae</taxon>
        <taxon>Branchiostoma</taxon>
    </lineage>
</organism>
<comment type="subcellular location">
    <subcellularLocation>
        <location evidence="4">Late endosome membrane</location>
        <topology evidence="4">Single-pass type II membrane protein</topology>
    </subcellularLocation>
    <subcellularLocation>
        <location evidence="5">Lysosome membrane</location>
        <topology evidence="5">Single-pass type II membrane protein</topology>
    </subcellularLocation>
    <subcellularLocation>
        <location evidence="6">Mitochondrion membrane</location>
        <topology evidence="6">Single-pass type II membrane protein</topology>
    </subcellularLocation>
</comment>
<dbReference type="KEGG" id="bbel:109462444"/>
<dbReference type="RefSeq" id="XP_019614559.1">
    <property type="nucleotide sequence ID" value="XM_019759000.1"/>
</dbReference>
<name>A0A6P4XVB6_BRABE</name>
<keyword evidence="9" id="KW-0472">Membrane</keyword>
<sequence>MEVISTVVQLAGGAVVTAVALAVSVYYIKPAYIIHFFLRLKTWKAGCTTKCVKVGECQFAYMERGQPSENQPSLLFLHGFGDRKESFCNIIMHLPKHLHLIAVDLPGHGETGIKAKADLTVTAFVAKLHQFVSVVGLDRGGLHVVGHSMGGGLAGCYAASHPGEVSVLTLSAPA</sequence>
<protein>
    <recommendedName>
        <fullName evidence="3">acylglycerol lipase</fullName>
        <ecNumber evidence="3">3.1.1.23</ecNumber>
    </recommendedName>
</protein>
<dbReference type="OrthoDB" id="6431331at2759"/>
<dbReference type="GO" id="GO:0005765">
    <property type="term" value="C:lysosomal membrane"/>
    <property type="evidence" value="ECO:0007669"/>
    <property type="project" value="UniProtKB-SubCell"/>
</dbReference>
<dbReference type="Proteomes" id="UP000515135">
    <property type="component" value="Unplaced"/>
</dbReference>
<dbReference type="SUPFAM" id="SSF53474">
    <property type="entry name" value="alpha/beta-Hydrolases"/>
    <property type="match status" value="1"/>
</dbReference>
<dbReference type="InterPro" id="IPR050266">
    <property type="entry name" value="AB_hydrolase_sf"/>
</dbReference>
<keyword evidence="9" id="KW-1133">Transmembrane helix</keyword>
<dbReference type="GO" id="GO:0031902">
    <property type="term" value="C:late endosome membrane"/>
    <property type="evidence" value="ECO:0007669"/>
    <property type="project" value="UniProtKB-SubCell"/>
</dbReference>
<evidence type="ECO:0000256" key="3">
    <source>
        <dbReference type="ARBA" id="ARBA00013254"/>
    </source>
</evidence>
<dbReference type="AlphaFoldDB" id="A0A6P4XVB6"/>